<dbReference type="SUPFAM" id="SSF55136">
    <property type="entry name" value="Probable bacterial effector-binding domain"/>
    <property type="match status" value="1"/>
</dbReference>
<dbReference type="EMBL" id="JH818912">
    <property type="protein sequence ID" value="EKC37686.1"/>
    <property type="molecule type" value="Genomic_DNA"/>
</dbReference>
<dbReference type="InterPro" id="IPR006917">
    <property type="entry name" value="SOUL_heme-bd"/>
</dbReference>
<organism evidence="2">
    <name type="scientific">Magallana gigas</name>
    <name type="common">Pacific oyster</name>
    <name type="synonym">Crassostrea gigas</name>
    <dbReference type="NCBI Taxonomy" id="29159"/>
    <lineage>
        <taxon>Eukaryota</taxon>
        <taxon>Metazoa</taxon>
        <taxon>Spiralia</taxon>
        <taxon>Lophotrochozoa</taxon>
        <taxon>Mollusca</taxon>
        <taxon>Bivalvia</taxon>
        <taxon>Autobranchia</taxon>
        <taxon>Pteriomorphia</taxon>
        <taxon>Ostreida</taxon>
        <taxon>Ostreoidea</taxon>
        <taxon>Ostreidae</taxon>
        <taxon>Magallana</taxon>
    </lineage>
</organism>
<dbReference type="AlphaFoldDB" id="K1RSZ0"/>
<dbReference type="HOGENOM" id="CLU_2401774_0_0_1"/>
<protein>
    <submittedName>
        <fullName evidence="2">Uncharacterized protein</fullName>
    </submittedName>
</protein>
<reference evidence="2" key="1">
    <citation type="journal article" date="2012" name="Nature">
        <title>The oyster genome reveals stress adaptation and complexity of shell formation.</title>
        <authorList>
            <person name="Zhang G."/>
            <person name="Fang X."/>
            <person name="Guo X."/>
            <person name="Li L."/>
            <person name="Luo R."/>
            <person name="Xu F."/>
            <person name="Yang P."/>
            <person name="Zhang L."/>
            <person name="Wang X."/>
            <person name="Qi H."/>
            <person name="Xiong Z."/>
            <person name="Que H."/>
            <person name="Xie Y."/>
            <person name="Holland P.W."/>
            <person name="Paps J."/>
            <person name="Zhu Y."/>
            <person name="Wu F."/>
            <person name="Chen Y."/>
            <person name="Wang J."/>
            <person name="Peng C."/>
            <person name="Meng J."/>
            <person name="Yang L."/>
            <person name="Liu J."/>
            <person name="Wen B."/>
            <person name="Zhang N."/>
            <person name="Huang Z."/>
            <person name="Zhu Q."/>
            <person name="Feng Y."/>
            <person name="Mount A."/>
            <person name="Hedgecock D."/>
            <person name="Xu Z."/>
            <person name="Liu Y."/>
            <person name="Domazet-Loso T."/>
            <person name="Du Y."/>
            <person name="Sun X."/>
            <person name="Zhang S."/>
            <person name="Liu B."/>
            <person name="Cheng P."/>
            <person name="Jiang X."/>
            <person name="Li J."/>
            <person name="Fan D."/>
            <person name="Wang W."/>
            <person name="Fu W."/>
            <person name="Wang T."/>
            <person name="Wang B."/>
            <person name="Zhang J."/>
            <person name="Peng Z."/>
            <person name="Li Y."/>
            <person name="Li N."/>
            <person name="Wang J."/>
            <person name="Chen M."/>
            <person name="He Y."/>
            <person name="Tan F."/>
            <person name="Song X."/>
            <person name="Zheng Q."/>
            <person name="Huang R."/>
            <person name="Yang H."/>
            <person name="Du X."/>
            <person name="Chen L."/>
            <person name="Yang M."/>
            <person name="Gaffney P.M."/>
            <person name="Wang S."/>
            <person name="Luo L."/>
            <person name="She Z."/>
            <person name="Ming Y."/>
            <person name="Huang W."/>
            <person name="Zhang S."/>
            <person name="Huang B."/>
            <person name="Zhang Y."/>
            <person name="Qu T."/>
            <person name="Ni P."/>
            <person name="Miao G."/>
            <person name="Wang J."/>
            <person name="Wang Q."/>
            <person name="Steinberg C.E."/>
            <person name="Wang H."/>
            <person name="Li N."/>
            <person name="Qian L."/>
            <person name="Zhang G."/>
            <person name="Li Y."/>
            <person name="Yang H."/>
            <person name="Liu X."/>
            <person name="Wang J."/>
            <person name="Yin Y."/>
            <person name="Wang J."/>
        </authorList>
    </citation>
    <scope>NUCLEOTIDE SEQUENCE [LARGE SCALE GENOMIC DNA]</scope>
    <source>
        <strain evidence="2">05x7-T-G4-1.051#20</strain>
    </source>
</reference>
<dbReference type="InParanoid" id="K1RSZ0"/>
<name>K1RSZ0_MAGGI</name>
<proteinExistence type="inferred from homology"/>
<dbReference type="Pfam" id="PF04832">
    <property type="entry name" value="SOUL"/>
    <property type="match status" value="1"/>
</dbReference>
<sequence length="93" mass="10104">MLPSIAAHADSSCKMRDPALGVKILIQASTGQGEVAIDDVTVQYGNCPEYELRQYSASIWMSTNTAGVDYSKASSTNFMRLFRYISGTNTDGE</sequence>
<dbReference type="Gene3D" id="3.20.80.10">
    <property type="entry name" value="Regulatory factor, effector binding domain"/>
    <property type="match status" value="1"/>
</dbReference>
<accession>K1RSZ0</accession>
<comment type="similarity">
    <text evidence="1">Belongs to the HEBP family.</text>
</comment>
<evidence type="ECO:0000313" key="2">
    <source>
        <dbReference type="EMBL" id="EKC37686.1"/>
    </source>
</evidence>
<evidence type="ECO:0000256" key="1">
    <source>
        <dbReference type="ARBA" id="ARBA00009817"/>
    </source>
</evidence>
<gene>
    <name evidence="2" type="ORF">CGI_10005516</name>
</gene>
<dbReference type="InterPro" id="IPR011256">
    <property type="entry name" value="Reg_factor_effector_dom_sf"/>
</dbReference>